<dbReference type="RefSeq" id="XP_052744265.1">
    <property type="nucleotide sequence ID" value="XM_052888305.1"/>
</dbReference>
<dbReference type="InterPro" id="IPR019799">
    <property type="entry name" value="Glyco_hydro_22_CS"/>
</dbReference>
<dbReference type="EC" id="3.2.1.17" evidence="2"/>
<dbReference type="PANTHER" id="PTHR11407:SF63">
    <property type="entry name" value="LYSOZYME C"/>
    <property type="match status" value="1"/>
</dbReference>
<dbReference type="Proteomes" id="UP001652582">
    <property type="component" value="Chromosome 2"/>
</dbReference>
<organism evidence="13 14">
    <name type="scientific">Bicyclus anynana</name>
    <name type="common">Squinting bush brown butterfly</name>
    <dbReference type="NCBI Taxonomy" id="110368"/>
    <lineage>
        <taxon>Eukaryota</taxon>
        <taxon>Metazoa</taxon>
        <taxon>Ecdysozoa</taxon>
        <taxon>Arthropoda</taxon>
        <taxon>Hexapoda</taxon>
        <taxon>Insecta</taxon>
        <taxon>Pterygota</taxon>
        <taxon>Neoptera</taxon>
        <taxon>Endopterygota</taxon>
        <taxon>Lepidoptera</taxon>
        <taxon>Glossata</taxon>
        <taxon>Ditrysia</taxon>
        <taxon>Papilionoidea</taxon>
        <taxon>Nymphalidae</taxon>
        <taxon>Satyrinae</taxon>
        <taxon>Satyrini</taxon>
        <taxon>Mycalesina</taxon>
        <taxon>Bicyclus</taxon>
    </lineage>
</organism>
<evidence type="ECO:0000256" key="3">
    <source>
        <dbReference type="ARBA" id="ARBA00020438"/>
    </source>
</evidence>
<evidence type="ECO:0000256" key="9">
    <source>
        <dbReference type="ARBA" id="ARBA00031262"/>
    </source>
</evidence>
<keyword evidence="8" id="KW-0326">Glycosidase</keyword>
<proteinExistence type="inferred from homology"/>
<name>A0ABM3LYW2_BICAN</name>
<evidence type="ECO:0000313" key="13">
    <source>
        <dbReference type="Proteomes" id="UP001652582"/>
    </source>
</evidence>
<accession>A0ABM3LYW2</accession>
<evidence type="ECO:0000313" key="14">
    <source>
        <dbReference type="RefSeq" id="XP_052744265.1"/>
    </source>
</evidence>
<feature type="signal peptide" evidence="11">
    <location>
        <begin position="1"/>
        <end position="20"/>
    </location>
</feature>
<evidence type="ECO:0000256" key="7">
    <source>
        <dbReference type="ARBA" id="ARBA00023157"/>
    </source>
</evidence>
<dbReference type="InterPro" id="IPR023346">
    <property type="entry name" value="Lysozyme-like_dom_sf"/>
</dbReference>
<keyword evidence="4" id="KW-0929">Antimicrobial</keyword>
<feature type="chain" id="PRO_5047319809" description="Lysozyme" evidence="11">
    <location>
        <begin position="21"/>
        <end position="192"/>
    </location>
</feature>
<dbReference type="PRINTS" id="PR00135">
    <property type="entry name" value="LYZLACT"/>
</dbReference>
<keyword evidence="13" id="KW-1185">Reference proteome</keyword>
<comment type="similarity">
    <text evidence="10">Belongs to the glycosyl hydrolase 22 family.</text>
</comment>
<evidence type="ECO:0000256" key="11">
    <source>
        <dbReference type="SAM" id="SignalP"/>
    </source>
</evidence>
<evidence type="ECO:0000256" key="6">
    <source>
        <dbReference type="ARBA" id="ARBA00022801"/>
    </source>
</evidence>
<evidence type="ECO:0000256" key="4">
    <source>
        <dbReference type="ARBA" id="ARBA00022529"/>
    </source>
</evidence>
<dbReference type="InterPro" id="IPR001916">
    <property type="entry name" value="Glyco_hydro_22"/>
</dbReference>
<evidence type="ECO:0000256" key="5">
    <source>
        <dbReference type="ARBA" id="ARBA00022638"/>
    </source>
</evidence>
<dbReference type="Pfam" id="PF00062">
    <property type="entry name" value="Lys"/>
    <property type="match status" value="1"/>
</dbReference>
<reference evidence="14" key="2">
    <citation type="submission" date="2025-08" db="UniProtKB">
        <authorList>
            <consortium name="RefSeq"/>
        </authorList>
    </citation>
    <scope>IDENTIFICATION</scope>
</reference>
<gene>
    <name evidence="14" type="primary">LOC112046778</name>
</gene>
<comment type="catalytic activity">
    <reaction evidence="1">
        <text>Hydrolysis of (1-&gt;4)-beta-linkages between N-acetylmuramic acid and N-acetyl-D-glucosamine residues in a peptidoglycan and between N-acetyl-D-glucosamine residues in chitodextrins.</text>
        <dbReference type="EC" id="3.2.1.17"/>
    </reaction>
</comment>
<dbReference type="Gene3D" id="1.10.530.10">
    <property type="match status" value="1"/>
</dbReference>
<sequence length="192" mass="22277">MRCGLLVVIVTCVLSNAIDSKRFETRCKLARELLKVGLPQHLFLGQWVCLIEKVSNRDTKALTVLSNGKKAYGLFQIPSRWCREGKKGGECNIACEMLLDDDIRDDTECAVTIFHREGFKYWTQWTNRCKNDNHITNEIYKCPDLVSRRSLSISPDRTLMPQAEALRVKRRLSRRGMERSRLYSYYGLPWLA</sequence>
<dbReference type="PANTHER" id="PTHR11407">
    <property type="entry name" value="LYSOZYME C"/>
    <property type="match status" value="1"/>
</dbReference>
<dbReference type="PROSITE" id="PS00128">
    <property type="entry name" value="GLYCOSYL_HYDROL_F22_1"/>
    <property type="match status" value="1"/>
</dbReference>
<dbReference type="SMART" id="SM00263">
    <property type="entry name" value="LYZ1"/>
    <property type="match status" value="1"/>
</dbReference>
<protein>
    <recommendedName>
        <fullName evidence="3">Lysozyme</fullName>
        <ecNumber evidence="2">3.2.1.17</ecNumber>
    </recommendedName>
    <alternativeName>
        <fullName evidence="9">1,4-beta-N-acetylmuramidase</fullName>
    </alternativeName>
</protein>
<evidence type="ECO:0000256" key="8">
    <source>
        <dbReference type="ARBA" id="ARBA00023295"/>
    </source>
</evidence>
<dbReference type="CDD" id="cd16899">
    <property type="entry name" value="LYZ_C_invert"/>
    <property type="match status" value="1"/>
</dbReference>
<keyword evidence="11" id="KW-0732">Signal</keyword>
<evidence type="ECO:0000256" key="2">
    <source>
        <dbReference type="ARBA" id="ARBA00012732"/>
    </source>
</evidence>
<evidence type="ECO:0000256" key="10">
    <source>
        <dbReference type="RuleBase" id="RU004440"/>
    </source>
</evidence>
<dbReference type="SUPFAM" id="SSF53955">
    <property type="entry name" value="Lysozyme-like"/>
    <property type="match status" value="1"/>
</dbReference>
<keyword evidence="5" id="KW-0081">Bacteriolytic enzyme</keyword>
<keyword evidence="7" id="KW-1015">Disulfide bond</keyword>
<reference evidence="13" key="1">
    <citation type="submission" date="2025-05" db="UniProtKB">
        <authorList>
            <consortium name="RefSeq"/>
        </authorList>
    </citation>
    <scope>NUCLEOTIDE SEQUENCE [LARGE SCALE GENOMIC DNA]</scope>
</reference>
<evidence type="ECO:0000259" key="12">
    <source>
        <dbReference type="PROSITE" id="PS00128"/>
    </source>
</evidence>
<dbReference type="GeneID" id="112046778"/>
<feature type="domain" description="Glycosyl hydrolases family 22 (GH22)" evidence="12">
    <location>
        <begin position="91"/>
        <end position="109"/>
    </location>
</feature>
<evidence type="ECO:0000256" key="1">
    <source>
        <dbReference type="ARBA" id="ARBA00000632"/>
    </source>
</evidence>
<keyword evidence="6" id="KW-0378">Hydrolase</keyword>
<dbReference type="PROSITE" id="PS51348">
    <property type="entry name" value="GLYCOSYL_HYDROL_F22_2"/>
    <property type="match status" value="1"/>
</dbReference>